<accession>A0A0L1JB00</accession>
<feature type="compositionally biased region" description="Basic and acidic residues" evidence="2">
    <location>
        <begin position="44"/>
        <end position="55"/>
    </location>
</feature>
<dbReference type="OrthoDB" id="5593818at2759"/>
<gene>
    <name evidence="3" type="ORF">ANOM_002210</name>
</gene>
<dbReference type="EMBL" id="JNOM01000041">
    <property type="protein sequence ID" value="KNG88936.1"/>
    <property type="molecule type" value="Genomic_DNA"/>
</dbReference>
<proteinExistence type="inferred from homology"/>
<dbReference type="GO" id="GO:0005758">
    <property type="term" value="C:mitochondrial intermembrane space"/>
    <property type="evidence" value="ECO:0007669"/>
    <property type="project" value="InterPro"/>
</dbReference>
<evidence type="ECO:0000256" key="1">
    <source>
        <dbReference type="ARBA" id="ARBA00024204"/>
    </source>
</evidence>
<organism evidence="3 4">
    <name type="scientific">Aspergillus nomiae NRRL (strain ATCC 15546 / NRRL 13137 / CBS 260.88 / M93)</name>
    <dbReference type="NCBI Taxonomy" id="1509407"/>
    <lineage>
        <taxon>Eukaryota</taxon>
        <taxon>Fungi</taxon>
        <taxon>Dikarya</taxon>
        <taxon>Ascomycota</taxon>
        <taxon>Pezizomycotina</taxon>
        <taxon>Eurotiomycetes</taxon>
        <taxon>Eurotiomycetidae</taxon>
        <taxon>Eurotiales</taxon>
        <taxon>Aspergillaceae</taxon>
        <taxon>Aspergillus</taxon>
        <taxon>Aspergillus subgen. Circumdati</taxon>
    </lineage>
</organism>
<dbReference type="STRING" id="1509407.A0A0L1JB00"/>
<protein>
    <submittedName>
        <fullName evidence="3">Caffeine-induced death protein Cid2</fullName>
    </submittedName>
</protein>
<comment type="similarity">
    <text evidence="1">Belongs to the MIX23 family.</text>
</comment>
<evidence type="ECO:0000256" key="2">
    <source>
        <dbReference type="SAM" id="MobiDB-lite"/>
    </source>
</evidence>
<evidence type="ECO:0000313" key="3">
    <source>
        <dbReference type="EMBL" id="KNG88936.1"/>
    </source>
</evidence>
<reference evidence="3 4" key="1">
    <citation type="submission" date="2014-06" db="EMBL/GenBank/DDBJ databases">
        <title>The Genome of the Aflatoxigenic Filamentous Fungus Aspergillus nomius.</title>
        <authorList>
            <person name="Moore M.G."/>
            <person name="Shannon B.M."/>
            <person name="Brian M.M."/>
        </authorList>
    </citation>
    <scope>NUCLEOTIDE SEQUENCE [LARGE SCALE GENOMIC DNA]</scope>
    <source>
        <strain evidence="3 4">NRRL 13137</strain>
    </source>
</reference>
<name>A0A0L1JB00_ASPN3</name>
<dbReference type="GeneID" id="26804014"/>
<dbReference type="Pfam" id="PF09774">
    <property type="entry name" value="MIX23"/>
    <property type="match status" value="1"/>
</dbReference>
<comment type="caution">
    <text evidence="3">The sequence shown here is derived from an EMBL/GenBank/DDBJ whole genome shotgun (WGS) entry which is preliminary data.</text>
</comment>
<dbReference type="InterPro" id="IPR019171">
    <property type="entry name" value="MIX23"/>
</dbReference>
<feature type="region of interest" description="Disordered" evidence="2">
    <location>
        <begin position="44"/>
        <end position="63"/>
    </location>
</feature>
<feature type="non-terminal residue" evidence="3">
    <location>
        <position position="1"/>
    </location>
</feature>
<dbReference type="RefSeq" id="XP_015409859.1">
    <property type="nucleotide sequence ID" value="XM_015547467.1"/>
</dbReference>
<dbReference type="Proteomes" id="UP000037505">
    <property type="component" value="Unassembled WGS sequence"/>
</dbReference>
<dbReference type="PANTHER" id="PTHR31905:SF2">
    <property type="entry name" value="PROTEIN MIX23"/>
    <property type="match status" value="1"/>
</dbReference>
<sequence>LRSSQEFQIPHYYSSAIPPPCLLLSCTPSTWYNLEWFWTEKGSSGRESTKAEHPKMTRATSTSAPELSPQFCFNEKLLRDFLRLSRSTIDDSITQNLNALFTPSREGFDPSSTAVRQTDSEVGRTIDPAACQNFKDNVLFPSWQTRSDVLNYCAGVATSPDPDDPDLVLRQTESAKDRERVVNERLDPYSGRFFPREARTESLANLVRNQRNVEEIIRARTWGLVTERCNGSSIGWEEALNSWRERKQR</sequence>
<dbReference type="PANTHER" id="PTHR31905">
    <property type="entry name" value="COILED-COIL DOMAIN-CONTAINING PROTEIN 58"/>
    <property type="match status" value="1"/>
</dbReference>
<keyword evidence="4" id="KW-1185">Reference proteome</keyword>
<dbReference type="AlphaFoldDB" id="A0A0L1JB00"/>
<evidence type="ECO:0000313" key="4">
    <source>
        <dbReference type="Proteomes" id="UP000037505"/>
    </source>
</evidence>